<dbReference type="Gene3D" id="2.130.10.10">
    <property type="entry name" value="YVTN repeat-like/Quinoprotein amine dehydrogenase"/>
    <property type="match status" value="2"/>
</dbReference>
<accession>A0A5C6ARG7</accession>
<keyword evidence="1" id="KW-0732">Signal</keyword>
<dbReference type="InterPro" id="IPR011047">
    <property type="entry name" value="Quinoprotein_ADH-like_sf"/>
</dbReference>
<feature type="signal peptide" evidence="1">
    <location>
        <begin position="1"/>
        <end position="18"/>
    </location>
</feature>
<dbReference type="InterPro" id="IPR002372">
    <property type="entry name" value="PQQ_rpt_dom"/>
</dbReference>
<dbReference type="Proteomes" id="UP000316213">
    <property type="component" value="Unassembled WGS sequence"/>
</dbReference>
<gene>
    <name evidence="3" type="ORF">Pla100_13170</name>
</gene>
<dbReference type="PANTHER" id="PTHR34512">
    <property type="entry name" value="CELL SURFACE PROTEIN"/>
    <property type="match status" value="1"/>
</dbReference>
<evidence type="ECO:0000313" key="4">
    <source>
        <dbReference type="Proteomes" id="UP000316213"/>
    </source>
</evidence>
<dbReference type="InterPro" id="IPR015943">
    <property type="entry name" value="WD40/YVTN_repeat-like_dom_sf"/>
</dbReference>
<reference evidence="3 4" key="1">
    <citation type="submission" date="2019-02" db="EMBL/GenBank/DDBJ databases">
        <title>Deep-cultivation of Planctomycetes and their phenomic and genomic characterization uncovers novel biology.</title>
        <authorList>
            <person name="Wiegand S."/>
            <person name="Jogler M."/>
            <person name="Boedeker C."/>
            <person name="Pinto D."/>
            <person name="Vollmers J."/>
            <person name="Rivas-Marin E."/>
            <person name="Kohn T."/>
            <person name="Peeters S.H."/>
            <person name="Heuer A."/>
            <person name="Rast P."/>
            <person name="Oberbeckmann S."/>
            <person name="Bunk B."/>
            <person name="Jeske O."/>
            <person name="Meyerdierks A."/>
            <person name="Storesund J.E."/>
            <person name="Kallscheuer N."/>
            <person name="Luecker S."/>
            <person name="Lage O.M."/>
            <person name="Pohl T."/>
            <person name="Merkel B.J."/>
            <person name="Hornburger P."/>
            <person name="Mueller R.-W."/>
            <person name="Bruemmer F."/>
            <person name="Labrenz M."/>
            <person name="Spormann A.M."/>
            <person name="Op Den Camp H."/>
            <person name="Overmann J."/>
            <person name="Amann R."/>
            <person name="Jetten M.S.M."/>
            <person name="Mascher T."/>
            <person name="Medema M.H."/>
            <person name="Devos D.P."/>
            <person name="Kaster A.-K."/>
            <person name="Ovreas L."/>
            <person name="Rohde M."/>
            <person name="Galperin M.Y."/>
            <person name="Jogler C."/>
        </authorList>
    </citation>
    <scope>NUCLEOTIDE SEQUENCE [LARGE SCALE GENOMIC DNA]</scope>
    <source>
        <strain evidence="3 4">Pla100</strain>
    </source>
</reference>
<protein>
    <submittedName>
        <fullName evidence="3">PQQ enzyme repeat protein</fullName>
    </submittedName>
</protein>
<sequence length="512" mass="56771" precursor="true">MRLTTVFSLLLATVTVVAGEHWPQASGPQLNWKAEGPEPPMSWSVSDGTNVLWRTTLPEGGQSAVTVWGKRAFVTTHKPMQETSDRLEPNIIGYCLDATTGEILWNVSLPGTDPVQTAGIFSDATTFAPICDGEHVWFFNRCGSMGCYDLEGNQVWLREFQPRTRHTNRQCEPILVGDLIITVEVRNKEAGQKLLRHKPVPAGIDPRDVWTYLHAINKNTGRVVWIGEAGTCVHNTPMVGRLADGRWAIAHGRGGGHGPLEKPYGVTLTLLETGKSLWNLEVNGDCSWNSHWNSNFVFWFDKQNHLVIDTTTGKLLRSQRLDENVDVTDAQTGARELGTSLHVGKRMPLTNQTNIVVDRWHYFLAHDVHAIGRVNIETGKTEYLRVPVQTTGASNSQRIWDLKDAISTDTTNSRGIDIALDKRAKGTGWGHVSAASPILVNRHLYIPIMNGTVYVVDAHAEIFDERALVAVNDLGPPGATWTLASFSYADGRLWMHTMKEVICIGTPDSIDY</sequence>
<dbReference type="EMBL" id="SJPM01000002">
    <property type="protein sequence ID" value="TWU01582.1"/>
    <property type="molecule type" value="Genomic_DNA"/>
</dbReference>
<dbReference type="OrthoDB" id="244732at2"/>
<dbReference type="RefSeq" id="WP_146576857.1">
    <property type="nucleotide sequence ID" value="NZ_SJPM01000002.1"/>
</dbReference>
<evidence type="ECO:0000259" key="2">
    <source>
        <dbReference type="Pfam" id="PF13360"/>
    </source>
</evidence>
<feature type="domain" description="Pyrrolo-quinoline quinone repeat" evidence="2">
    <location>
        <begin position="50"/>
        <end position="178"/>
    </location>
</feature>
<comment type="caution">
    <text evidence="3">The sequence shown here is derived from an EMBL/GenBank/DDBJ whole genome shotgun (WGS) entry which is preliminary data.</text>
</comment>
<dbReference type="Pfam" id="PF13360">
    <property type="entry name" value="PQQ_2"/>
    <property type="match status" value="1"/>
</dbReference>
<organism evidence="3 4">
    <name type="scientific">Neorhodopirellula pilleata</name>
    <dbReference type="NCBI Taxonomy" id="2714738"/>
    <lineage>
        <taxon>Bacteria</taxon>
        <taxon>Pseudomonadati</taxon>
        <taxon>Planctomycetota</taxon>
        <taxon>Planctomycetia</taxon>
        <taxon>Pirellulales</taxon>
        <taxon>Pirellulaceae</taxon>
        <taxon>Neorhodopirellula</taxon>
    </lineage>
</organism>
<dbReference type="SUPFAM" id="SSF50998">
    <property type="entry name" value="Quinoprotein alcohol dehydrogenase-like"/>
    <property type="match status" value="1"/>
</dbReference>
<proteinExistence type="predicted"/>
<keyword evidence="4" id="KW-1185">Reference proteome</keyword>
<evidence type="ECO:0000256" key="1">
    <source>
        <dbReference type="SAM" id="SignalP"/>
    </source>
</evidence>
<name>A0A5C6ARG7_9BACT</name>
<dbReference type="PANTHER" id="PTHR34512:SF30">
    <property type="entry name" value="OUTER MEMBRANE PROTEIN ASSEMBLY FACTOR BAMB"/>
    <property type="match status" value="1"/>
</dbReference>
<evidence type="ECO:0000313" key="3">
    <source>
        <dbReference type="EMBL" id="TWU01582.1"/>
    </source>
</evidence>
<dbReference type="AlphaFoldDB" id="A0A5C6ARG7"/>
<feature type="chain" id="PRO_5022730597" evidence="1">
    <location>
        <begin position="19"/>
        <end position="512"/>
    </location>
</feature>